<dbReference type="Proteomes" id="UP000093737">
    <property type="component" value="Unassembled WGS sequence"/>
</dbReference>
<organism evidence="1 2">
    <name type="scientific">Rhizobium loti</name>
    <name type="common">Mesorhizobium loti</name>
    <dbReference type="NCBI Taxonomy" id="381"/>
    <lineage>
        <taxon>Bacteria</taxon>
        <taxon>Pseudomonadati</taxon>
        <taxon>Pseudomonadota</taxon>
        <taxon>Alphaproteobacteria</taxon>
        <taxon>Hyphomicrobiales</taxon>
        <taxon>Phyllobacteriaceae</taxon>
        <taxon>Mesorhizobium</taxon>
    </lineage>
</organism>
<name>A0AA91J3S2_RHILI</name>
<evidence type="ECO:0000313" key="1">
    <source>
        <dbReference type="EMBL" id="OBQ66857.1"/>
    </source>
</evidence>
<dbReference type="Gene3D" id="3.40.50.1820">
    <property type="entry name" value="alpha/beta hydrolase"/>
    <property type="match status" value="1"/>
</dbReference>
<dbReference type="EMBL" id="LYTK01000010">
    <property type="protein sequence ID" value="OBQ66857.1"/>
    <property type="molecule type" value="Genomic_DNA"/>
</dbReference>
<protein>
    <submittedName>
        <fullName evidence="1">Uncharacterized protein</fullName>
    </submittedName>
</protein>
<accession>A0AA91J3S2</accession>
<proteinExistence type="predicted"/>
<sequence>MALRLPRAAAVACLPQALRDADVRPLLSKVSAKTLVLHRRGDRRCGWKPGRYLAGRIAEARFVEVEAEDHWFWVGEQGVLVEGGWCGVGDWPTGDVKSALSVTVIWSRNSLLQPALFGGVTMATYHRKISLSLVAARSVHWHH</sequence>
<dbReference type="InterPro" id="IPR029058">
    <property type="entry name" value="AB_hydrolase_fold"/>
</dbReference>
<evidence type="ECO:0000313" key="2">
    <source>
        <dbReference type="Proteomes" id="UP000093737"/>
    </source>
</evidence>
<reference evidence="1 2" key="1">
    <citation type="submission" date="2016-05" db="EMBL/GenBank/DDBJ databases">
        <authorList>
            <person name="Ramsay J.P."/>
        </authorList>
    </citation>
    <scope>NUCLEOTIDE SEQUENCE [LARGE SCALE GENOMIC DNA]</scope>
    <source>
        <strain evidence="1 2">NZP2042</strain>
    </source>
</reference>
<gene>
    <name evidence="1" type="ORF">A8145_31165</name>
</gene>
<comment type="caution">
    <text evidence="1">The sequence shown here is derived from an EMBL/GenBank/DDBJ whole genome shotgun (WGS) entry which is preliminary data.</text>
</comment>
<dbReference type="AlphaFoldDB" id="A0AA91J3S2"/>
<dbReference type="SUPFAM" id="SSF53474">
    <property type="entry name" value="alpha/beta-Hydrolases"/>
    <property type="match status" value="1"/>
</dbReference>